<evidence type="ECO:0000259" key="9">
    <source>
        <dbReference type="Pfam" id="PF02878"/>
    </source>
</evidence>
<dbReference type="Pfam" id="PF02879">
    <property type="entry name" value="PGM_PMM_II"/>
    <property type="match status" value="1"/>
</dbReference>
<dbReference type="InterPro" id="IPR005845">
    <property type="entry name" value="A-D-PHexomutase_a/b/a-II"/>
</dbReference>
<accession>A0A8A3S6H0</accession>
<evidence type="ECO:0000256" key="3">
    <source>
        <dbReference type="ARBA" id="ARBA00022553"/>
    </source>
</evidence>
<dbReference type="InterPro" id="IPR005841">
    <property type="entry name" value="Alpha-D-phosphohexomutase_SF"/>
</dbReference>
<organism evidence="12 13">
    <name type="scientific">Methanofollis aquaemaris</name>
    <dbReference type="NCBI Taxonomy" id="126734"/>
    <lineage>
        <taxon>Archaea</taxon>
        <taxon>Methanobacteriati</taxon>
        <taxon>Methanobacteriota</taxon>
        <taxon>Stenosarchaea group</taxon>
        <taxon>Methanomicrobia</taxon>
        <taxon>Methanomicrobiales</taxon>
        <taxon>Methanomicrobiaceae</taxon>
        <taxon>Methanofollis</taxon>
    </lineage>
</organism>
<dbReference type="InterPro" id="IPR005844">
    <property type="entry name" value="A-D-PHexomutase_a/b/a-I"/>
</dbReference>
<evidence type="ECO:0000259" key="10">
    <source>
        <dbReference type="Pfam" id="PF02879"/>
    </source>
</evidence>
<dbReference type="PANTHER" id="PTHR43771">
    <property type="entry name" value="PHOSPHOMANNOMUTASE"/>
    <property type="match status" value="1"/>
</dbReference>
<dbReference type="InterPro" id="IPR005846">
    <property type="entry name" value="A-D-PHexomutase_a/b/a-III"/>
</dbReference>
<keyword evidence="13" id="KW-1185">Reference proteome</keyword>
<keyword evidence="5 7" id="KW-0460">Magnesium</keyword>
<proteinExistence type="inferred from homology"/>
<evidence type="ECO:0000256" key="1">
    <source>
        <dbReference type="ARBA" id="ARBA00001946"/>
    </source>
</evidence>
<evidence type="ECO:0000256" key="5">
    <source>
        <dbReference type="ARBA" id="ARBA00022842"/>
    </source>
</evidence>
<reference evidence="12" key="1">
    <citation type="journal article" date="2001" name="Int. J. Syst. Evol. Microbiol.">
        <title>Methanofollis aquaemaris sp. nov., a methanogen isolated from an aquaculture fish pond.</title>
        <authorList>
            <person name="Lai M.C."/>
            <person name="Chen S.C."/>
        </authorList>
    </citation>
    <scope>NUCLEOTIDE SEQUENCE</scope>
    <source>
        <strain evidence="12">N2F9704</strain>
    </source>
</reference>
<dbReference type="Pfam" id="PF00408">
    <property type="entry name" value="PGM_PMM_IV"/>
    <property type="match status" value="1"/>
</dbReference>
<dbReference type="GO" id="GO:0005975">
    <property type="term" value="P:carbohydrate metabolic process"/>
    <property type="evidence" value="ECO:0007669"/>
    <property type="project" value="InterPro"/>
</dbReference>
<comment type="cofactor">
    <cofactor evidence="1">
        <name>Mg(2+)</name>
        <dbReference type="ChEBI" id="CHEBI:18420"/>
    </cofactor>
</comment>
<dbReference type="InterPro" id="IPR024086">
    <property type="entry name" value="GlmM_arc-type"/>
</dbReference>
<comment type="similarity">
    <text evidence="2 7">Belongs to the phosphohexose mutase family.</text>
</comment>
<dbReference type="GO" id="GO:0008966">
    <property type="term" value="F:phosphoglucosamine mutase activity"/>
    <property type="evidence" value="ECO:0007669"/>
    <property type="project" value="InterPro"/>
</dbReference>
<protein>
    <submittedName>
        <fullName evidence="12">Phosphopentomutase/phosphoglucosamine mutase</fullName>
    </submittedName>
</protein>
<dbReference type="GO" id="GO:0000287">
    <property type="term" value="F:magnesium ion binding"/>
    <property type="evidence" value="ECO:0007669"/>
    <property type="project" value="InterPro"/>
</dbReference>
<evidence type="ECO:0000313" key="13">
    <source>
        <dbReference type="Proteomes" id="UP001042704"/>
    </source>
</evidence>
<dbReference type="GeneID" id="76424101"/>
<dbReference type="PANTHER" id="PTHR43771:SF1">
    <property type="entry name" value="PHOSPHOMANNOMUTASE"/>
    <property type="match status" value="1"/>
</dbReference>
<name>A0A8A3S6H0_9EURY</name>
<dbReference type="EMBL" id="CP036172">
    <property type="protein sequence ID" value="QSZ67270.1"/>
    <property type="molecule type" value="Genomic_DNA"/>
</dbReference>
<dbReference type="PRINTS" id="PR00509">
    <property type="entry name" value="PGMPMM"/>
</dbReference>
<dbReference type="InterPro" id="IPR005843">
    <property type="entry name" value="A-D-PHexomutase_C"/>
</dbReference>
<sequence>MLFGSSGIRRRYSGAFPGLAAKVGVAVGKNGLSAAVGRDTRVTGQLIADAVTSGILSAGADVYDCGIAPTPTIACAARGHALGVMVTASHNPEEYNGIKLLNPDGSSFTSVQQQETEEALQADHLTGWEEQGRVRPLDAVSIHIKAILDQVNVPEELNAVVDCGNGAGSVITPRLLADGGVHVLALNANPEGRFVRPSEPLEEHLPYMPAMIRKQNAACGIIHDGDADRMMAFDGSGRYIGGDHLMMLFAEYLGAKQVVTTADASMAIEEIAEVRRTPVGDTYVSEELLKWGDFGGEASGAWIFPKNSLCPDGIYAGALLCEIAGEWNLAETVAAMPSYPILRDSVRLDDAREVMTAMGAAVPTDGIRIEEEDGWCLVRASGTEPKVRFTAEGRDLAAAKRMMETGKERLRTAHQGRDI</sequence>
<dbReference type="Pfam" id="PF02880">
    <property type="entry name" value="PGM_PMM_III"/>
    <property type="match status" value="1"/>
</dbReference>
<feature type="domain" description="Alpha-D-phosphohexomutase alpha/beta/alpha" evidence="10">
    <location>
        <begin position="143"/>
        <end position="237"/>
    </location>
</feature>
<dbReference type="InterPro" id="IPR016066">
    <property type="entry name" value="A-D-PHexomutase_CS"/>
</dbReference>
<evidence type="ECO:0000256" key="7">
    <source>
        <dbReference type="RuleBase" id="RU004326"/>
    </source>
</evidence>
<keyword evidence="4 7" id="KW-0479">Metal-binding</keyword>
<feature type="domain" description="Alpha-D-phosphohexomutase alpha/beta/alpha" evidence="9">
    <location>
        <begin position="2"/>
        <end position="122"/>
    </location>
</feature>
<evidence type="ECO:0000256" key="4">
    <source>
        <dbReference type="ARBA" id="ARBA00022723"/>
    </source>
</evidence>
<dbReference type="SUPFAM" id="SSF55957">
    <property type="entry name" value="Phosphoglucomutase, C-terminal domain"/>
    <property type="match status" value="1"/>
</dbReference>
<keyword evidence="6" id="KW-0413">Isomerase</keyword>
<dbReference type="SUPFAM" id="SSF53738">
    <property type="entry name" value="Phosphoglucomutase, first 3 domains"/>
    <property type="match status" value="3"/>
</dbReference>
<reference evidence="12" key="2">
    <citation type="submission" date="2019-02" db="EMBL/GenBank/DDBJ databases">
        <authorList>
            <person name="Chen S.-C."/>
            <person name="Chien H.-H."/>
            <person name="Lai M.-C."/>
        </authorList>
    </citation>
    <scope>NUCLEOTIDE SEQUENCE</scope>
    <source>
        <strain evidence="12">N2F9704</strain>
    </source>
</reference>
<dbReference type="Pfam" id="PF02878">
    <property type="entry name" value="PGM_PMM_I"/>
    <property type="match status" value="1"/>
</dbReference>
<evidence type="ECO:0000313" key="12">
    <source>
        <dbReference type="EMBL" id="QSZ67270.1"/>
    </source>
</evidence>
<evidence type="ECO:0000256" key="2">
    <source>
        <dbReference type="ARBA" id="ARBA00010231"/>
    </source>
</evidence>
<gene>
    <name evidence="12" type="ORF">RJ40_07015</name>
</gene>
<keyword evidence="3" id="KW-0597">Phosphoprotein</keyword>
<evidence type="ECO:0000259" key="8">
    <source>
        <dbReference type="Pfam" id="PF00408"/>
    </source>
</evidence>
<dbReference type="InterPro" id="IPR016055">
    <property type="entry name" value="A-D-PHexomutase_a/b/a-I/II/III"/>
</dbReference>
<dbReference type="KEGG" id="maqe:RJ40_07015"/>
<dbReference type="InterPro" id="IPR036900">
    <property type="entry name" value="A-D-PHexomutase_C_sf"/>
</dbReference>
<evidence type="ECO:0000256" key="6">
    <source>
        <dbReference type="ARBA" id="ARBA00023235"/>
    </source>
</evidence>
<feature type="domain" description="Alpha-D-phosphohexomutase alpha/beta/alpha" evidence="11">
    <location>
        <begin position="242"/>
        <end position="333"/>
    </location>
</feature>
<dbReference type="RefSeq" id="WP_265580159.1">
    <property type="nucleotide sequence ID" value="NZ_CP036172.1"/>
</dbReference>
<dbReference type="Gene3D" id="3.30.310.50">
    <property type="entry name" value="Alpha-D-phosphohexomutase, C-terminal domain"/>
    <property type="match status" value="1"/>
</dbReference>
<dbReference type="PROSITE" id="PS00710">
    <property type="entry name" value="PGM_PMM"/>
    <property type="match status" value="1"/>
</dbReference>
<evidence type="ECO:0000259" key="11">
    <source>
        <dbReference type="Pfam" id="PF02880"/>
    </source>
</evidence>
<dbReference type="Gene3D" id="3.40.120.10">
    <property type="entry name" value="Alpha-D-Glucose-1,6-Bisphosphate, subunit A, domain 3"/>
    <property type="match status" value="3"/>
</dbReference>
<feature type="domain" description="Alpha-D-phosphohexomutase C-terminal" evidence="8">
    <location>
        <begin position="347"/>
        <end position="404"/>
    </location>
</feature>
<dbReference type="Proteomes" id="UP001042704">
    <property type="component" value="Chromosome"/>
</dbReference>
<dbReference type="AlphaFoldDB" id="A0A8A3S6H0"/>
<dbReference type="CDD" id="cd03087">
    <property type="entry name" value="PGM_like1"/>
    <property type="match status" value="1"/>
</dbReference>